<dbReference type="Gene3D" id="3.40.50.2000">
    <property type="entry name" value="Glycogen Phosphorylase B"/>
    <property type="match status" value="2"/>
</dbReference>
<dbReference type="SUPFAM" id="SSF53756">
    <property type="entry name" value="UDP-Glycosyltransferase/glycogen phosphorylase"/>
    <property type="match status" value="1"/>
</dbReference>
<dbReference type="Proteomes" id="UP000186132">
    <property type="component" value="Unassembled WGS sequence"/>
</dbReference>
<dbReference type="PANTHER" id="PTHR12526:SF510">
    <property type="entry name" value="D-INOSITOL 3-PHOSPHATE GLYCOSYLTRANSFERASE"/>
    <property type="match status" value="1"/>
</dbReference>
<accession>A0A1M5IKE3</accession>
<evidence type="ECO:0000256" key="2">
    <source>
        <dbReference type="ARBA" id="ARBA00022679"/>
    </source>
</evidence>
<feature type="domain" description="Glycosyl transferase family 1" evidence="3">
    <location>
        <begin position="187"/>
        <end position="342"/>
    </location>
</feature>
<dbReference type="AlphaFoldDB" id="A0A1M5IKE3"/>
<dbReference type="Pfam" id="PF00534">
    <property type="entry name" value="Glycos_transf_1"/>
    <property type="match status" value="1"/>
</dbReference>
<dbReference type="PANTHER" id="PTHR12526">
    <property type="entry name" value="GLYCOSYLTRANSFERASE"/>
    <property type="match status" value="1"/>
</dbReference>
<dbReference type="EMBL" id="FQVU01000002">
    <property type="protein sequence ID" value="SHG28782.1"/>
    <property type="molecule type" value="Genomic_DNA"/>
</dbReference>
<dbReference type="CDD" id="cd03801">
    <property type="entry name" value="GT4_PimA-like"/>
    <property type="match status" value="1"/>
</dbReference>
<dbReference type="STRING" id="1206085.SAMN05443575_1924"/>
<sequence>MADPLLVLVDDGLVDGGGQLGLGRYLRQPSGRRRQLLLLAPNRVADAAADGDVPAVVLQPGRTRRHLPLAWLGLVRRHLRRADDVVVANSLLAAIVLAATPKRGRRFVYYMREDFADGWITGVRHWIVRRLTFPRFDGYLANSAWTGSTLPPGRRGRRHVEVAHPLCGIDAAEPPSRVEPADGSAAAPAGELRVLSLSRIARWKGIDLVVDAAVEVATRGTAVRLTVAGSVAAGDDDYAADLRRHANPPGLRVDFVGHVADVDALLAEHDVLVVASRHPEPFGQVVIQALAAGLAVVASDQGGPVDVLAGEPLGRLVTPDDAHAIADALDRLAAEPPTPDVRQETALRTRRDHRDSVLARRFEQAVTASLRPGT</sequence>
<dbReference type="InterPro" id="IPR001296">
    <property type="entry name" value="Glyco_trans_1"/>
</dbReference>
<protein>
    <submittedName>
        <fullName evidence="4">Glycosyltransferase involved in cell wall bisynthesis</fullName>
    </submittedName>
</protein>
<proteinExistence type="predicted"/>
<dbReference type="RefSeq" id="WP_143168089.1">
    <property type="nucleotide sequence ID" value="NZ_FQVU01000002.1"/>
</dbReference>
<gene>
    <name evidence="4" type="ORF">SAMN05443575_1924</name>
</gene>
<keyword evidence="5" id="KW-1185">Reference proteome</keyword>
<keyword evidence="1" id="KW-0328">Glycosyltransferase</keyword>
<dbReference type="GO" id="GO:0016757">
    <property type="term" value="F:glycosyltransferase activity"/>
    <property type="evidence" value="ECO:0007669"/>
    <property type="project" value="UniProtKB-KW"/>
</dbReference>
<organism evidence="4 5">
    <name type="scientific">Jatrophihabitans endophyticus</name>
    <dbReference type="NCBI Taxonomy" id="1206085"/>
    <lineage>
        <taxon>Bacteria</taxon>
        <taxon>Bacillati</taxon>
        <taxon>Actinomycetota</taxon>
        <taxon>Actinomycetes</taxon>
        <taxon>Jatrophihabitantales</taxon>
        <taxon>Jatrophihabitantaceae</taxon>
        <taxon>Jatrophihabitans</taxon>
    </lineage>
</organism>
<evidence type="ECO:0000313" key="4">
    <source>
        <dbReference type="EMBL" id="SHG28782.1"/>
    </source>
</evidence>
<dbReference type="OrthoDB" id="9814612at2"/>
<keyword evidence="2 4" id="KW-0808">Transferase</keyword>
<reference evidence="5" key="1">
    <citation type="submission" date="2016-11" db="EMBL/GenBank/DDBJ databases">
        <authorList>
            <person name="Varghese N."/>
            <person name="Submissions S."/>
        </authorList>
    </citation>
    <scope>NUCLEOTIDE SEQUENCE [LARGE SCALE GENOMIC DNA]</scope>
    <source>
        <strain evidence="5">DSM 45627</strain>
    </source>
</reference>
<name>A0A1M5IKE3_9ACTN</name>
<evidence type="ECO:0000313" key="5">
    <source>
        <dbReference type="Proteomes" id="UP000186132"/>
    </source>
</evidence>
<evidence type="ECO:0000259" key="3">
    <source>
        <dbReference type="Pfam" id="PF00534"/>
    </source>
</evidence>
<evidence type="ECO:0000256" key="1">
    <source>
        <dbReference type="ARBA" id="ARBA00022676"/>
    </source>
</evidence>